<accession>A0A7S3LRC1</accession>
<protein>
    <recommendedName>
        <fullName evidence="4">DUF445 domain-containing protein</fullName>
    </recommendedName>
</protein>
<gene>
    <name evidence="3" type="ORF">ASTO00021_LOCUS8585</name>
</gene>
<feature type="signal peptide" evidence="2">
    <location>
        <begin position="1"/>
        <end position="25"/>
    </location>
</feature>
<organism evidence="3">
    <name type="scientific">Aplanochytrium stocchinoi</name>
    <dbReference type="NCBI Taxonomy" id="215587"/>
    <lineage>
        <taxon>Eukaryota</taxon>
        <taxon>Sar</taxon>
        <taxon>Stramenopiles</taxon>
        <taxon>Bigyra</taxon>
        <taxon>Labyrinthulomycetes</taxon>
        <taxon>Thraustochytrida</taxon>
        <taxon>Thraustochytriidae</taxon>
        <taxon>Aplanochytrium</taxon>
    </lineage>
</organism>
<name>A0A7S3LRC1_9STRA</name>
<feature type="transmembrane region" description="Helical" evidence="1">
    <location>
        <begin position="54"/>
        <end position="75"/>
    </location>
</feature>
<keyword evidence="2" id="KW-0732">Signal</keyword>
<reference evidence="3" key="1">
    <citation type="submission" date="2021-01" db="EMBL/GenBank/DDBJ databases">
        <authorList>
            <person name="Corre E."/>
            <person name="Pelletier E."/>
            <person name="Niang G."/>
            <person name="Scheremetjew M."/>
            <person name="Finn R."/>
            <person name="Kale V."/>
            <person name="Holt S."/>
            <person name="Cochrane G."/>
            <person name="Meng A."/>
            <person name="Brown T."/>
            <person name="Cohen L."/>
        </authorList>
    </citation>
    <scope>NUCLEOTIDE SEQUENCE</scope>
    <source>
        <strain evidence="3">GSBS06</strain>
    </source>
</reference>
<feature type="chain" id="PRO_5030958924" description="DUF445 domain-containing protein" evidence="2">
    <location>
        <begin position="26"/>
        <end position="476"/>
    </location>
</feature>
<keyword evidence="1" id="KW-1133">Transmembrane helix</keyword>
<proteinExistence type="predicted"/>
<keyword evidence="1" id="KW-0472">Membrane</keyword>
<evidence type="ECO:0000256" key="1">
    <source>
        <dbReference type="SAM" id="Phobius"/>
    </source>
</evidence>
<evidence type="ECO:0008006" key="4">
    <source>
        <dbReference type="Google" id="ProtNLM"/>
    </source>
</evidence>
<dbReference type="EMBL" id="HBIN01011448">
    <property type="protein sequence ID" value="CAE0438342.1"/>
    <property type="molecule type" value="Transcribed_RNA"/>
</dbReference>
<dbReference type="AlphaFoldDB" id="A0A7S3LRC1"/>
<feature type="transmembrane region" description="Helical" evidence="1">
    <location>
        <begin position="249"/>
        <end position="267"/>
    </location>
</feature>
<evidence type="ECO:0000313" key="3">
    <source>
        <dbReference type="EMBL" id="CAE0438342.1"/>
    </source>
</evidence>
<keyword evidence="1" id="KW-0812">Transmembrane</keyword>
<feature type="transmembrane region" description="Helical" evidence="1">
    <location>
        <begin position="273"/>
        <end position="293"/>
    </location>
</feature>
<dbReference type="PANTHER" id="PTHR35791:SF1">
    <property type="entry name" value="UPF0754 MEMBRANE PROTEIN YHEB"/>
    <property type="match status" value="1"/>
</dbReference>
<sequence length="476" mass="54237">MISFQTTVPLLLGVLASYLVQCAMAWSIGEEEETWQRDMVFGRKLEERSAGDKFAYASIPFVSGFVGFITNWLALKMTFYPIYFFGVELLGKYSRVKDQPVGCIGWQGIVPTKAAKMASMSVKLMTEKLFNIKEIFSRIKVDKAAEKMKAGFEKSVGGIIDTVSDKYVISQKTEWKRTEAAIKQQMIDWTLAEAPTFTEGFMSDLIENLDDVFDLEDMCVQEMVANRQLLNDVFEKVGAKELIFIRNSGFYFGFLFGLVQLALWFFFPYGLILPVFGFVVGYLTNFIALKMIFNPINAYHINLGFTTIKIQGLFLKRQKEASLMFARQIVGTVLHSKNMWGHMLNGPNKSEFLALLDKHVDQMTDALVGQFRPLVMAYLGEDNFDEMKLLVRESARDQIEAIIDHLHEYTDDALDLENEIDTKMAALPSKDFERVLHPVFEEDEFKLIIVGAFLGVIVGLFQQFVVFRVDWLGGDL</sequence>
<dbReference type="PANTHER" id="PTHR35791">
    <property type="entry name" value="UPF0754 MEMBRANE PROTEIN YHEB"/>
    <property type="match status" value="1"/>
</dbReference>
<feature type="transmembrane region" description="Helical" evidence="1">
    <location>
        <begin position="447"/>
        <end position="467"/>
    </location>
</feature>
<evidence type="ECO:0000256" key="2">
    <source>
        <dbReference type="SAM" id="SignalP"/>
    </source>
</evidence>